<accession>A0ABW9XDL2</accession>
<dbReference type="EMBL" id="JAAAPO010000003">
    <property type="protein sequence ID" value="NBC36616.1"/>
    <property type="molecule type" value="Genomic_DNA"/>
</dbReference>
<dbReference type="Proteomes" id="UP000753724">
    <property type="component" value="Unassembled WGS sequence"/>
</dbReference>
<keyword evidence="1 4" id="KW-0378">Hydrolase</keyword>
<dbReference type="GO" id="GO:0050126">
    <property type="term" value="F:N-carbamoylputrescine amidase activity"/>
    <property type="evidence" value="ECO:0007669"/>
    <property type="project" value="UniProtKB-EC"/>
</dbReference>
<reference evidence="5" key="1">
    <citation type="submission" date="2020-01" db="EMBL/GenBank/DDBJ databases">
        <title>Sphingomonas sp. strain CSW-10.</title>
        <authorList>
            <person name="Chen W.-M."/>
        </authorList>
    </citation>
    <scope>NUCLEOTIDE SEQUENCE [LARGE SCALE GENOMIC DNA]</scope>
    <source>
        <strain evidence="5">FSY-8</strain>
    </source>
</reference>
<dbReference type="InterPro" id="IPR050345">
    <property type="entry name" value="Aliph_Amidase/BUP"/>
</dbReference>
<dbReference type="RefSeq" id="WP_161717892.1">
    <property type="nucleotide sequence ID" value="NZ_JAAAPO010000003.1"/>
</dbReference>
<evidence type="ECO:0000256" key="1">
    <source>
        <dbReference type="ARBA" id="ARBA00022801"/>
    </source>
</evidence>
<dbReference type="EC" id="3.5.1.53" evidence="4"/>
<dbReference type="InterPro" id="IPR003010">
    <property type="entry name" value="C-N_Hydrolase"/>
</dbReference>
<evidence type="ECO:0000313" key="5">
    <source>
        <dbReference type="Proteomes" id="UP000753724"/>
    </source>
</evidence>
<dbReference type="Gene3D" id="3.60.110.10">
    <property type="entry name" value="Carbon-nitrogen hydrolase"/>
    <property type="match status" value="1"/>
</dbReference>
<dbReference type="NCBIfam" id="TIGR03381">
    <property type="entry name" value="agmatine_aguB"/>
    <property type="match status" value="1"/>
</dbReference>
<dbReference type="Pfam" id="PF00795">
    <property type="entry name" value="CN_hydrolase"/>
    <property type="match status" value="1"/>
</dbReference>
<dbReference type="PROSITE" id="PS50263">
    <property type="entry name" value="CN_HYDROLASE"/>
    <property type="match status" value="1"/>
</dbReference>
<dbReference type="InterPro" id="IPR036526">
    <property type="entry name" value="C-N_Hydrolase_sf"/>
</dbReference>
<dbReference type="PANTHER" id="PTHR43674">
    <property type="entry name" value="NITRILASE C965.09-RELATED"/>
    <property type="match status" value="1"/>
</dbReference>
<evidence type="ECO:0000313" key="4">
    <source>
        <dbReference type="EMBL" id="NBC36616.1"/>
    </source>
</evidence>
<feature type="domain" description="CN hydrolase" evidence="3">
    <location>
        <begin position="4"/>
        <end position="261"/>
    </location>
</feature>
<dbReference type="PANTHER" id="PTHR43674:SF2">
    <property type="entry name" value="BETA-UREIDOPROPIONASE"/>
    <property type="match status" value="1"/>
</dbReference>
<gene>
    <name evidence="4" type="primary">aguB</name>
    <name evidence="4" type="ORF">GTZ99_08600</name>
</gene>
<proteinExistence type="inferred from homology"/>
<dbReference type="SUPFAM" id="SSF56317">
    <property type="entry name" value="Carbon-nitrogen hydrolase"/>
    <property type="match status" value="1"/>
</dbReference>
<sequence length="289" mass="31514">MSLLHVAALQLPLGSEDEKVNIAAVCALVEEAAAAGAQLILPPELFSGPYFCTVEDEALFALARPTAQHPSVIAMQALAAKLKVAIPTSFFERDGHHYYNTLAMIGPDGAIMGTYRKSHIPDGPGYEEKYYFRPGNTGFKVWDVFGTRIGVGICWDQWYPECARAMALMGAEVLLYPTAIGSEPYDTGLDTSRMWRRAMIGHAVSNCMPVIAANRIGAETMPGAAGAQAFYGHSFICDEWGDFLADYGAQETGVLHATLDLARAATHRAGMGFFRDRRPQLYERLAQDV</sequence>
<keyword evidence="5" id="KW-1185">Reference proteome</keyword>
<evidence type="ECO:0000259" key="3">
    <source>
        <dbReference type="PROSITE" id="PS50263"/>
    </source>
</evidence>
<comment type="similarity">
    <text evidence="2">Belongs to the carbon-nitrogen hydrolase superfamily.</text>
</comment>
<evidence type="ECO:0000256" key="2">
    <source>
        <dbReference type="ARBA" id="ARBA00034122"/>
    </source>
</evidence>
<organism evidence="4 5">
    <name type="scientific">Novosphingobium ovatum</name>
    <dbReference type="NCBI Taxonomy" id="1908523"/>
    <lineage>
        <taxon>Bacteria</taxon>
        <taxon>Pseudomonadati</taxon>
        <taxon>Pseudomonadota</taxon>
        <taxon>Alphaproteobacteria</taxon>
        <taxon>Sphingomonadales</taxon>
        <taxon>Sphingomonadaceae</taxon>
        <taxon>Novosphingobium</taxon>
    </lineage>
</organism>
<dbReference type="InterPro" id="IPR017755">
    <property type="entry name" value="N-carbamoylputrescine_amidase"/>
</dbReference>
<protein>
    <submittedName>
        <fullName evidence="4">N-carbamoylputrescine amidase</fullName>
        <ecNumber evidence="4">3.5.1.53</ecNumber>
    </submittedName>
</protein>
<comment type="caution">
    <text evidence="4">The sequence shown here is derived from an EMBL/GenBank/DDBJ whole genome shotgun (WGS) entry which is preliminary data.</text>
</comment>
<dbReference type="CDD" id="cd07573">
    <property type="entry name" value="CPA"/>
    <property type="match status" value="1"/>
</dbReference>
<name>A0ABW9XDL2_9SPHN</name>